<dbReference type="EMBL" id="SRLO01000692">
    <property type="protein sequence ID" value="TNN48553.1"/>
    <property type="molecule type" value="Genomic_DNA"/>
</dbReference>
<protein>
    <submittedName>
        <fullName evidence="1">Uncharacterized protein</fullName>
    </submittedName>
</protein>
<evidence type="ECO:0000313" key="1">
    <source>
        <dbReference type="EMBL" id="TNN48553.1"/>
    </source>
</evidence>
<evidence type="ECO:0000313" key="2">
    <source>
        <dbReference type="Proteomes" id="UP000314294"/>
    </source>
</evidence>
<gene>
    <name evidence="1" type="ORF">EYF80_041249</name>
</gene>
<comment type="caution">
    <text evidence="1">The sequence shown here is derived from an EMBL/GenBank/DDBJ whole genome shotgun (WGS) entry which is preliminary data.</text>
</comment>
<sequence length="78" mass="8649">MESQGGGGINYKVNVIFSHPGERRINSPTPALPLAGLGRTCSLLCSSSFTHMDLLLGFHGAPEHDQDQNKTRTRFFFW</sequence>
<proteinExistence type="predicted"/>
<dbReference type="AlphaFoldDB" id="A0A4Z2G6M4"/>
<dbReference type="Proteomes" id="UP000314294">
    <property type="component" value="Unassembled WGS sequence"/>
</dbReference>
<name>A0A4Z2G6M4_9TELE</name>
<reference evidence="1 2" key="1">
    <citation type="submission" date="2019-03" db="EMBL/GenBank/DDBJ databases">
        <title>First draft genome of Liparis tanakae, snailfish: a comprehensive survey of snailfish specific genes.</title>
        <authorList>
            <person name="Kim W."/>
            <person name="Song I."/>
            <person name="Jeong J.-H."/>
            <person name="Kim D."/>
            <person name="Kim S."/>
            <person name="Ryu S."/>
            <person name="Song J.Y."/>
            <person name="Lee S.K."/>
        </authorList>
    </citation>
    <scope>NUCLEOTIDE SEQUENCE [LARGE SCALE GENOMIC DNA]</scope>
    <source>
        <tissue evidence="1">Muscle</tissue>
    </source>
</reference>
<accession>A0A4Z2G6M4</accession>
<keyword evidence="2" id="KW-1185">Reference proteome</keyword>
<organism evidence="1 2">
    <name type="scientific">Liparis tanakae</name>
    <name type="common">Tanaka's snailfish</name>
    <dbReference type="NCBI Taxonomy" id="230148"/>
    <lineage>
        <taxon>Eukaryota</taxon>
        <taxon>Metazoa</taxon>
        <taxon>Chordata</taxon>
        <taxon>Craniata</taxon>
        <taxon>Vertebrata</taxon>
        <taxon>Euteleostomi</taxon>
        <taxon>Actinopterygii</taxon>
        <taxon>Neopterygii</taxon>
        <taxon>Teleostei</taxon>
        <taxon>Neoteleostei</taxon>
        <taxon>Acanthomorphata</taxon>
        <taxon>Eupercaria</taxon>
        <taxon>Perciformes</taxon>
        <taxon>Cottioidei</taxon>
        <taxon>Cottales</taxon>
        <taxon>Liparidae</taxon>
        <taxon>Liparis</taxon>
    </lineage>
</organism>